<name>A0ACD3QGB4_LARCR</name>
<protein>
    <submittedName>
        <fullName evidence="1">Uncharacterized protein</fullName>
    </submittedName>
</protein>
<comment type="caution">
    <text evidence="1">The sequence shown here is derived from an EMBL/GenBank/DDBJ whole genome shotgun (WGS) entry which is preliminary data.</text>
</comment>
<accession>A0ACD3QGB4</accession>
<reference evidence="1" key="1">
    <citation type="submission" date="2018-11" db="EMBL/GenBank/DDBJ databases">
        <title>The sequence and de novo assembly of Larimichthys crocea genome using PacBio and Hi-C technologies.</title>
        <authorList>
            <person name="Xu P."/>
            <person name="Chen B."/>
            <person name="Zhou Z."/>
            <person name="Ke Q."/>
            <person name="Wu Y."/>
            <person name="Bai H."/>
            <person name="Pu F."/>
        </authorList>
    </citation>
    <scope>NUCLEOTIDE SEQUENCE</scope>
    <source>
        <tissue evidence="1">Muscle</tissue>
    </source>
</reference>
<evidence type="ECO:0000313" key="1">
    <source>
        <dbReference type="EMBL" id="TMS06185.1"/>
    </source>
</evidence>
<dbReference type="EMBL" id="CM011692">
    <property type="protein sequence ID" value="TMS06185.1"/>
    <property type="molecule type" value="Genomic_DNA"/>
</dbReference>
<organism evidence="1 2">
    <name type="scientific">Larimichthys crocea</name>
    <name type="common">Large yellow croaker</name>
    <name type="synonym">Pseudosciaena crocea</name>
    <dbReference type="NCBI Taxonomy" id="215358"/>
    <lineage>
        <taxon>Eukaryota</taxon>
        <taxon>Metazoa</taxon>
        <taxon>Chordata</taxon>
        <taxon>Craniata</taxon>
        <taxon>Vertebrata</taxon>
        <taxon>Euteleostomi</taxon>
        <taxon>Actinopterygii</taxon>
        <taxon>Neopterygii</taxon>
        <taxon>Teleostei</taxon>
        <taxon>Neoteleostei</taxon>
        <taxon>Acanthomorphata</taxon>
        <taxon>Eupercaria</taxon>
        <taxon>Sciaenidae</taxon>
        <taxon>Larimichthys</taxon>
    </lineage>
</organism>
<evidence type="ECO:0000313" key="2">
    <source>
        <dbReference type="Proteomes" id="UP000793456"/>
    </source>
</evidence>
<keyword evidence="2" id="KW-1185">Reference proteome</keyword>
<dbReference type="Proteomes" id="UP000793456">
    <property type="component" value="Chromosome XIX"/>
</dbReference>
<gene>
    <name evidence="1" type="ORF">E3U43_015944</name>
</gene>
<sequence>MSVDLVITRWRDGKPPVLEYLEVSGESQGAFSLPGGFVEATDHLPKDLERTMGRTLYKKLNEKLPDGEKAFQGYVDDARNTDNAWVETTALNIHLDRGSQIMEDIEKKLMKNQGHLQWQEVSSKTRLNSNQRDILRRVAIGHNRKF</sequence>
<proteinExistence type="predicted"/>